<keyword evidence="2" id="KW-0732">Signal</keyword>
<gene>
    <name evidence="3" type="ORF">DES41_104587</name>
</gene>
<evidence type="ECO:0000313" key="4">
    <source>
        <dbReference type="Proteomes" id="UP000252884"/>
    </source>
</evidence>
<protein>
    <submittedName>
        <fullName evidence="3">Tripartite-type tricarboxylate transporter receptor subunit TctC</fullName>
    </submittedName>
</protein>
<dbReference type="Gene3D" id="3.40.190.150">
    <property type="entry name" value="Bordetella uptake gene, domain 1"/>
    <property type="match status" value="1"/>
</dbReference>
<evidence type="ECO:0000256" key="2">
    <source>
        <dbReference type="SAM" id="SignalP"/>
    </source>
</evidence>
<reference evidence="3 4" key="1">
    <citation type="submission" date="2018-07" db="EMBL/GenBank/DDBJ databases">
        <title>Genomic Encyclopedia of Type Strains, Phase IV (KMG-IV): sequencing the most valuable type-strain genomes for metagenomic binning, comparative biology and taxonomic classification.</title>
        <authorList>
            <person name="Goeker M."/>
        </authorList>
    </citation>
    <scope>NUCLEOTIDE SEQUENCE [LARGE SCALE GENOMIC DNA]</scope>
    <source>
        <strain evidence="3 4">DSM 21634</strain>
    </source>
</reference>
<dbReference type="InterPro" id="IPR005064">
    <property type="entry name" value="BUG"/>
</dbReference>
<dbReference type="AlphaFoldDB" id="A0A368XZ08"/>
<accession>A0A368XZ08</accession>
<dbReference type="InterPro" id="IPR006311">
    <property type="entry name" value="TAT_signal"/>
</dbReference>
<dbReference type="PANTHER" id="PTHR42928:SF5">
    <property type="entry name" value="BLR1237 PROTEIN"/>
    <property type="match status" value="1"/>
</dbReference>
<dbReference type="RefSeq" id="WP_114468940.1">
    <property type="nucleotide sequence ID" value="NZ_QPJK01000004.1"/>
</dbReference>
<proteinExistence type="inferred from homology"/>
<dbReference type="EMBL" id="QPJK01000004">
    <property type="protein sequence ID" value="RCW71767.1"/>
    <property type="molecule type" value="Genomic_DNA"/>
</dbReference>
<keyword evidence="3" id="KW-0675">Receptor</keyword>
<evidence type="ECO:0000256" key="1">
    <source>
        <dbReference type="ARBA" id="ARBA00006987"/>
    </source>
</evidence>
<comment type="similarity">
    <text evidence="1">Belongs to the UPF0065 (bug) family.</text>
</comment>
<dbReference type="PIRSF" id="PIRSF017082">
    <property type="entry name" value="YflP"/>
    <property type="match status" value="1"/>
</dbReference>
<comment type="caution">
    <text evidence="3">The sequence shown here is derived from an EMBL/GenBank/DDBJ whole genome shotgun (WGS) entry which is preliminary data.</text>
</comment>
<name>A0A368XZ08_9BURK</name>
<evidence type="ECO:0000313" key="3">
    <source>
        <dbReference type="EMBL" id="RCW71767.1"/>
    </source>
</evidence>
<dbReference type="Proteomes" id="UP000252884">
    <property type="component" value="Unassembled WGS sequence"/>
</dbReference>
<dbReference type="SUPFAM" id="SSF53850">
    <property type="entry name" value="Periplasmic binding protein-like II"/>
    <property type="match status" value="1"/>
</dbReference>
<dbReference type="PROSITE" id="PS51318">
    <property type="entry name" value="TAT"/>
    <property type="match status" value="1"/>
</dbReference>
<dbReference type="Pfam" id="PF03401">
    <property type="entry name" value="TctC"/>
    <property type="match status" value="1"/>
</dbReference>
<dbReference type="OrthoDB" id="5171643at2"/>
<feature type="chain" id="PRO_5017002293" evidence="2">
    <location>
        <begin position="26"/>
        <end position="324"/>
    </location>
</feature>
<feature type="signal peptide" evidence="2">
    <location>
        <begin position="1"/>
        <end position="25"/>
    </location>
</feature>
<organism evidence="3 4">
    <name type="scientific">Pseudorhodoferax soli</name>
    <dbReference type="NCBI Taxonomy" id="545864"/>
    <lineage>
        <taxon>Bacteria</taxon>
        <taxon>Pseudomonadati</taxon>
        <taxon>Pseudomonadota</taxon>
        <taxon>Betaproteobacteria</taxon>
        <taxon>Burkholderiales</taxon>
        <taxon>Comamonadaceae</taxon>
    </lineage>
</organism>
<dbReference type="PANTHER" id="PTHR42928">
    <property type="entry name" value="TRICARBOXYLATE-BINDING PROTEIN"/>
    <property type="match status" value="1"/>
</dbReference>
<keyword evidence="4" id="KW-1185">Reference proteome</keyword>
<dbReference type="InterPro" id="IPR042100">
    <property type="entry name" value="Bug_dom1"/>
</dbReference>
<dbReference type="Gene3D" id="3.40.190.10">
    <property type="entry name" value="Periplasmic binding protein-like II"/>
    <property type="match status" value="1"/>
</dbReference>
<sequence length="324" mass="33428">MSVSRRTILAAGAAALATSTTGLHAQDAYPARAIRMVVPFPPAGAADFLGRTVGEKLAQSLGQQVLVDNRAGAGGNIGTQAAAQGDREGYTLLLTGVPLAVNRFLFRTLPFDPERDFEPVAMIATVPNLMIVPADSPANTVEEFIAYARRKPGGATFASIGNGTSLHLAGAQFSSTAKLDMVHVPYKETGTANTDLMAGRVDVMFQTISAAAGLARGGKVKALAVTSDVRVAAFANVPTLREAGTDLVSVGWFGLLLPANVPPARKALLEAQVLAAVRDPAVAARIADSGCIPRPLAGAAFGAFIADETRRLGEVVRNAGITAS</sequence>